<comment type="caution">
    <text evidence="2">The sequence shown here is derived from an EMBL/GenBank/DDBJ whole genome shotgun (WGS) entry which is preliminary data.</text>
</comment>
<evidence type="ECO:0000256" key="1">
    <source>
        <dbReference type="SAM" id="MobiDB-lite"/>
    </source>
</evidence>
<evidence type="ECO:0000313" key="3">
    <source>
        <dbReference type="Proteomes" id="UP000626210"/>
    </source>
</evidence>
<keyword evidence="3" id="KW-1185">Reference proteome</keyword>
<accession>A0ABQ3FZ83</accession>
<gene>
    <name evidence="2" type="ORF">GCM10007320_16510</name>
</gene>
<organism evidence="2 3">
    <name type="scientific">Pseudorhodoferax aquiterrae</name>
    <dbReference type="NCBI Taxonomy" id="747304"/>
    <lineage>
        <taxon>Bacteria</taxon>
        <taxon>Pseudomonadati</taxon>
        <taxon>Pseudomonadota</taxon>
        <taxon>Betaproteobacteria</taxon>
        <taxon>Burkholderiales</taxon>
        <taxon>Comamonadaceae</taxon>
    </lineage>
</organism>
<feature type="region of interest" description="Disordered" evidence="1">
    <location>
        <begin position="1"/>
        <end position="32"/>
    </location>
</feature>
<evidence type="ECO:0000313" key="2">
    <source>
        <dbReference type="EMBL" id="GHC77177.1"/>
    </source>
</evidence>
<dbReference type="Proteomes" id="UP000626210">
    <property type="component" value="Unassembled WGS sequence"/>
</dbReference>
<dbReference type="EMBL" id="BMYK01000004">
    <property type="protein sequence ID" value="GHC77177.1"/>
    <property type="molecule type" value="Genomic_DNA"/>
</dbReference>
<sequence length="85" mass="8849">MHASAGRSTRVGGMSGHPVPPAQRPPSRDAARVANSGLRVLQWTGQAHVGTRLAPSAYFRKTSSYGAAGPQIVVGTLPTFLRVAV</sequence>
<protein>
    <submittedName>
        <fullName evidence="2">Uncharacterized protein</fullName>
    </submittedName>
</protein>
<proteinExistence type="predicted"/>
<reference evidence="3" key="1">
    <citation type="journal article" date="2019" name="Int. J. Syst. Evol. Microbiol.">
        <title>The Global Catalogue of Microorganisms (GCM) 10K type strain sequencing project: providing services to taxonomists for standard genome sequencing and annotation.</title>
        <authorList>
            <consortium name="The Broad Institute Genomics Platform"/>
            <consortium name="The Broad Institute Genome Sequencing Center for Infectious Disease"/>
            <person name="Wu L."/>
            <person name="Ma J."/>
        </authorList>
    </citation>
    <scope>NUCLEOTIDE SEQUENCE [LARGE SCALE GENOMIC DNA]</scope>
    <source>
        <strain evidence="3">KCTC 23314</strain>
    </source>
</reference>
<name>A0ABQ3FZ83_9BURK</name>